<dbReference type="AlphaFoldDB" id="A0A6J4UDJ5"/>
<dbReference type="Pfam" id="PF17863">
    <property type="entry name" value="AAA_lid_2"/>
    <property type="match status" value="1"/>
</dbReference>
<protein>
    <submittedName>
        <fullName evidence="5">FIG022979: MoxR-like ATPases</fullName>
    </submittedName>
</protein>
<dbReference type="EMBL" id="CADCWI010000040">
    <property type="protein sequence ID" value="CAA9547752.1"/>
    <property type="molecule type" value="Genomic_DNA"/>
</dbReference>
<evidence type="ECO:0000259" key="4">
    <source>
        <dbReference type="SMART" id="SM00382"/>
    </source>
</evidence>
<reference evidence="5" key="1">
    <citation type="submission" date="2020-02" db="EMBL/GenBank/DDBJ databases">
        <authorList>
            <person name="Meier V. D."/>
        </authorList>
    </citation>
    <scope>NUCLEOTIDE SEQUENCE</scope>
    <source>
        <strain evidence="5">AVDCRST_MAG43</strain>
    </source>
</reference>
<dbReference type="SUPFAM" id="SSF52540">
    <property type="entry name" value="P-loop containing nucleoside triphosphate hydrolases"/>
    <property type="match status" value="1"/>
</dbReference>
<evidence type="ECO:0000256" key="2">
    <source>
        <dbReference type="ARBA" id="ARBA00022840"/>
    </source>
</evidence>
<organism evidence="5">
    <name type="scientific">uncultured Thermomicrobiales bacterium</name>
    <dbReference type="NCBI Taxonomy" id="1645740"/>
    <lineage>
        <taxon>Bacteria</taxon>
        <taxon>Pseudomonadati</taxon>
        <taxon>Thermomicrobiota</taxon>
        <taxon>Thermomicrobia</taxon>
        <taxon>Thermomicrobiales</taxon>
        <taxon>environmental samples</taxon>
    </lineage>
</organism>
<dbReference type="InterPro" id="IPR011703">
    <property type="entry name" value="ATPase_AAA-3"/>
</dbReference>
<feature type="domain" description="AAA+ ATPase" evidence="4">
    <location>
        <begin position="48"/>
        <end position="192"/>
    </location>
</feature>
<gene>
    <name evidence="5" type="ORF">AVDCRST_MAG43-809</name>
</gene>
<dbReference type="PIRSF" id="PIRSF002849">
    <property type="entry name" value="AAA_ATPase_chaperone_MoxR_prd"/>
    <property type="match status" value="1"/>
</dbReference>
<comment type="similarity">
    <text evidence="3">Belongs to the MoxR family.</text>
</comment>
<sequence>MTETRIAQEDQISPVAFRDHVVTVERQIGRIMVGQGPIVRDVLIALLAGGHVLLEGVPGLGKTMLVRTISDVLDLTFSRVQFTPDLMPADITGTNILQESEGGVRSFAFQPGPVFANIVLADEINRATPKTQSALLEAMQEGTVTVANRMHALPKPFFVLATQNPVEMEGTYPLPEAQLDRFFFKLIVPFPTSSELMEIVARTVGDVVTELEKTIGPGTILQMGSAARQVPVAHAVIDYVVRLVLATHSENAGAPGLVRDYVRYGASPRGAQAIVLAAKIRALLAGRMNVSYDDVRSVVHPALRHRLVLNFDAEANDVTADAIIDRLVEAVPDTGF</sequence>
<accession>A0A6J4UDJ5</accession>
<dbReference type="GO" id="GO:0016887">
    <property type="term" value="F:ATP hydrolysis activity"/>
    <property type="evidence" value="ECO:0007669"/>
    <property type="project" value="InterPro"/>
</dbReference>
<dbReference type="FunFam" id="3.40.50.300:FF:000640">
    <property type="entry name" value="MoxR family ATPase"/>
    <property type="match status" value="1"/>
</dbReference>
<evidence type="ECO:0000256" key="3">
    <source>
        <dbReference type="ARBA" id="ARBA00061607"/>
    </source>
</evidence>
<dbReference type="InterPro" id="IPR027417">
    <property type="entry name" value="P-loop_NTPase"/>
</dbReference>
<dbReference type="InterPro" id="IPR003593">
    <property type="entry name" value="AAA+_ATPase"/>
</dbReference>
<dbReference type="PANTHER" id="PTHR42759">
    <property type="entry name" value="MOXR FAMILY PROTEIN"/>
    <property type="match status" value="1"/>
</dbReference>
<dbReference type="PANTHER" id="PTHR42759:SF1">
    <property type="entry name" value="MAGNESIUM-CHELATASE SUBUNIT CHLD"/>
    <property type="match status" value="1"/>
</dbReference>
<keyword evidence="2" id="KW-0067">ATP-binding</keyword>
<evidence type="ECO:0000313" key="5">
    <source>
        <dbReference type="EMBL" id="CAA9547752.1"/>
    </source>
</evidence>
<dbReference type="Gene3D" id="3.40.50.300">
    <property type="entry name" value="P-loop containing nucleotide triphosphate hydrolases"/>
    <property type="match status" value="1"/>
</dbReference>
<dbReference type="InterPro" id="IPR041628">
    <property type="entry name" value="ChlI/MoxR_AAA_lid"/>
</dbReference>
<dbReference type="SMART" id="SM00382">
    <property type="entry name" value="AAA"/>
    <property type="match status" value="1"/>
</dbReference>
<proteinExistence type="inferred from homology"/>
<evidence type="ECO:0000256" key="1">
    <source>
        <dbReference type="ARBA" id="ARBA00022741"/>
    </source>
</evidence>
<dbReference type="Pfam" id="PF07726">
    <property type="entry name" value="AAA_3"/>
    <property type="match status" value="1"/>
</dbReference>
<keyword evidence="1" id="KW-0547">Nucleotide-binding</keyword>
<dbReference type="GO" id="GO:0005524">
    <property type="term" value="F:ATP binding"/>
    <property type="evidence" value="ECO:0007669"/>
    <property type="project" value="UniProtKB-KW"/>
</dbReference>
<dbReference type="CDD" id="cd00009">
    <property type="entry name" value="AAA"/>
    <property type="match status" value="1"/>
</dbReference>
<name>A0A6J4UDJ5_9BACT</name>
<dbReference type="InterPro" id="IPR050764">
    <property type="entry name" value="CbbQ/NirQ/NorQ/GpvN"/>
</dbReference>
<dbReference type="Gene3D" id="1.10.8.80">
    <property type="entry name" value="Magnesium chelatase subunit I, C-Terminal domain"/>
    <property type="match status" value="1"/>
</dbReference>